<evidence type="ECO:0008006" key="4">
    <source>
        <dbReference type="Google" id="ProtNLM"/>
    </source>
</evidence>
<sequence precursor="true">MNPAASTIFNLLIVVRAALLPSAATKESVAAVNVLFVAIVDPRPATTGLSRQHSYLPGMIPGNAGH</sequence>
<organism evidence="2 3">
    <name type="scientific">Stieleria maiorica</name>
    <dbReference type="NCBI Taxonomy" id="2795974"/>
    <lineage>
        <taxon>Bacteria</taxon>
        <taxon>Pseudomonadati</taxon>
        <taxon>Planctomycetota</taxon>
        <taxon>Planctomycetia</taxon>
        <taxon>Pirellulales</taxon>
        <taxon>Pirellulaceae</taxon>
        <taxon>Stieleria</taxon>
    </lineage>
</organism>
<dbReference type="RefSeq" id="WP_147869769.1">
    <property type="nucleotide sequence ID" value="NZ_CP036264.1"/>
</dbReference>
<dbReference type="Proteomes" id="UP000321353">
    <property type="component" value="Chromosome"/>
</dbReference>
<protein>
    <recommendedName>
        <fullName evidence="4">Secreted protein</fullName>
    </recommendedName>
</protein>
<proteinExistence type="predicted"/>
<dbReference type="KEGG" id="smam:Mal15_46170"/>
<keyword evidence="1" id="KW-0732">Signal</keyword>
<keyword evidence="3" id="KW-1185">Reference proteome</keyword>
<name>A0A5B9MKM1_9BACT</name>
<dbReference type="EMBL" id="CP036264">
    <property type="protein sequence ID" value="QEG00547.1"/>
    <property type="molecule type" value="Genomic_DNA"/>
</dbReference>
<feature type="signal peptide" evidence="1">
    <location>
        <begin position="1"/>
        <end position="26"/>
    </location>
</feature>
<evidence type="ECO:0000256" key="1">
    <source>
        <dbReference type="SAM" id="SignalP"/>
    </source>
</evidence>
<evidence type="ECO:0000313" key="3">
    <source>
        <dbReference type="Proteomes" id="UP000321353"/>
    </source>
</evidence>
<evidence type="ECO:0000313" key="2">
    <source>
        <dbReference type="EMBL" id="QEG00547.1"/>
    </source>
</evidence>
<feature type="chain" id="PRO_5022921680" description="Secreted protein" evidence="1">
    <location>
        <begin position="27"/>
        <end position="66"/>
    </location>
</feature>
<gene>
    <name evidence="2" type="ORF">Mal15_46170</name>
</gene>
<reference evidence="2 3" key="1">
    <citation type="submission" date="2019-02" db="EMBL/GenBank/DDBJ databases">
        <title>Planctomycetal bacteria perform biofilm scaping via a novel small molecule.</title>
        <authorList>
            <person name="Jeske O."/>
            <person name="Boedeker C."/>
            <person name="Wiegand S."/>
            <person name="Breitling P."/>
            <person name="Kallscheuer N."/>
            <person name="Jogler M."/>
            <person name="Rohde M."/>
            <person name="Petersen J."/>
            <person name="Medema M.H."/>
            <person name="Surup F."/>
            <person name="Jogler C."/>
        </authorList>
    </citation>
    <scope>NUCLEOTIDE SEQUENCE [LARGE SCALE GENOMIC DNA]</scope>
    <source>
        <strain evidence="2 3">Mal15</strain>
    </source>
</reference>
<accession>A0A5B9MKM1</accession>
<dbReference type="AlphaFoldDB" id="A0A5B9MKM1"/>